<organism evidence="1">
    <name type="scientific">Coralloluteibacterium stylophorae</name>
    <dbReference type="NCBI Taxonomy" id="1776034"/>
    <lineage>
        <taxon>Bacteria</taxon>
        <taxon>Pseudomonadati</taxon>
        <taxon>Pseudomonadota</taxon>
        <taxon>Gammaproteobacteria</taxon>
        <taxon>Lysobacterales</taxon>
        <taxon>Lysobacteraceae</taxon>
        <taxon>Coralloluteibacterium</taxon>
    </lineage>
</organism>
<accession>A0A8J7VS05</accession>
<dbReference type="Proteomes" id="UP000675747">
    <property type="component" value="Unassembled WGS sequence"/>
</dbReference>
<evidence type="ECO:0000313" key="3">
    <source>
        <dbReference type="Proteomes" id="UP000675747"/>
    </source>
</evidence>
<dbReference type="RefSeq" id="WP_211925163.1">
    <property type="nucleotide sequence ID" value="NZ_JAGQFT020000001.1"/>
</dbReference>
<evidence type="ECO:0000313" key="1">
    <source>
        <dbReference type="EMBL" id="MBR0561176.1"/>
    </source>
</evidence>
<keyword evidence="3" id="KW-1185">Reference proteome</keyword>
<proteinExistence type="predicted"/>
<name>A0A8J7VS05_9GAMM</name>
<dbReference type="EMBL" id="JAGQFT010000004">
    <property type="protein sequence ID" value="MBR0561176.1"/>
    <property type="molecule type" value="Genomic_DNA"/>
</dbReference>
<evidence type="ECO:0000313" key="2">
    <source>
        <dbReference type="EMBL" id="MBS7455547.1"/>
    </source>
</evidence>
<sequence length="86" mass="9301">MRRYGNRHGDSGVRAWAVVPDGIAVEFRGGGVYVYTHESAGAAAVTEMRALAEAGRGLSSYISRHVSEAYAAVHPDRRAWRAAVRS</sequence>
<protein>
    <submittedName>
        <fullName evidence="1">Uncharacterized protein</fullName>
    </submittedName>
</protein>
<dbReference type="AlphaFoldDB" id="A0A8J7VS05"/>
<reference evidence="1" key="2">
    <citation type="submission" date="2021-04" db="EMBL/GenBank/DDBJ databases">
        <authorList>
            <person name="Karlyshev A.V."/>
        </authorList>
    </citation>
    <scope>NUCLEOTIDE SEQUENCE</scope>
    <source>
        <strain evidence="1">LMG 29479</strain>
    </source>
</reference>
<dbReference type="EMBL" id="JAGQFT020000001">
    <property type="protein sequence ID" value="MBS7455547.1"/>
    <property type="molecule type" value="Genomic_DNA"/>
</dbReference>
<comment type="caution">
    <text evidence="1">The sequence shown here is derived from an EMBL/GenBank/DDBJ whole genome shotgun (WGS) entry which is preliminary data.</text>
</comment>
<gene>
    <name evidence="2" type="ORF">KB893_000155</name>
    <name evidence="1" type="ORF">KB893_01380</name>
</gene>
<reference evidence="2 3" key="1">
    <citation type="journal article" date="2021" name="Microbiol. Resour. Announc.">
        <title>Draft Genome Sequence of Coralloluteibacterium stylophorae LMG 29479T.</title>
        <authorList>
            <person name="Karlyshev A.V."/>
            <person name="Kudryashova E.B."/>
            <person name="Ariskina E.V."/>
            <person name="Conroy A.P."/>
            <person name="Abidueva E.Y."/>
        </authorList>
    </citation>
    <scope>NUCLEOTIDE SEQUENCE [LARGE SCALE GENOMIC DNA]</scope>
    <source>
        <strain evidence="2 3">LMG 29479</strain>
    </source>
</reference>